<comment type="caution">
    <text evidence="5">The sequence shown here is derived from an EMBL/GenBank/DDBJ whole genome shotgun (WGS) entry which is preliminary data.</text>
</comment>
<evidence type="ECO:0000256" key="4">
    <source>
        <dbReference type="PIRSR" id="PIRSR005384-2"/>
    </source>
</evidence>
<proteinExistence type="inferred from homology"/>
<dbReference type="InterPro" id="IPR036569">
    <property type="entry name" value="RpiB_LacA_LacB_sf"/>
</dbReference>
<evidence type="ECO:0000256" key="2">
    <source>
        <dbReference type="ARBA" id="ARBA00023235"/>
    </source>
</evidence>
<keyword evidence="2 5" id="KW-0413">Isomerase</keyword>
<dbReference type="PANTHER" id="PTHR30345:SF0">
    <property type="entry name" value="DNA DAMAGE-REPAIR_TOLERATION PROTEIN DRT102"/>
    <property type="match status" value="1"/>
</dbReference>
<dbReference type="InterPro" id="IPR004785">
    <property type="entry name" value="RpiB"/>
</dbReference>
<dbReference type="NCBIfam" id="TIGR00689">
    <property type="entry name" value="rpiB_lacA_lacB"/>
    <property type="match status" value="1"/>
</dbReference>
<dbReference type="NCBIfam" id="NF004051">
    <property type="entry name" value="PRK05571.1"/>
    <property type="match status" value="1"/>
</dbReference>
<evidence type="ECO:0000256" key="3">
    <source>
        <dbReference type="PIRSR" id="PIRSR005384-1"/>
    </source>
</evidence>
<dbReference type="EMBL" id="BSDR01000001">
    <property type="protein sequence ID" value="GLI33148.1"/>
    <property type="molecule type" value="Genomic_DNA"/>
</dbReference>
<comment type="similarity">
    <text evidence="1">Belongs to the LacAB/RpiB family.</text>
</comment>
<feature type="binding site" evidence="4">
    <location>
        <position position="132"/>
    </location>
    <ligand>
        <name>D-ribulose 5-phosphate</name>
        <dbReference type="ChEBI" id="CHEBI:58121"/>
    </ligand>
</feature>
<dbReference type="GO" id="GO:0004751">
    <property type="term" value="F:ribose-5-phosphate isomerase activity"/>
    <property type="evidence" value="ECO:0007669"/>
    <property type="project" value="TreeGrafter"/>
</dbReference>
<dbReference type="RefSeq" id="WP_281792165.1">
    <property type="nucleotide sequence ID" value="NZ_BSDR01000001.1"/>
</dbReference>
<feature type="active site" description="Proton donor" evidence="3">
    <location>
        <position position="98"/>
    </location>
</feature>
<evidence type="ECO:0000313" key="5">
    <source>
        <dbReference type="EMBL" id="GLI33148.1"/>
    </source>
</evidence>
<dbReference type="Pfam" id="PF02502">
    <property type="entry name" value="LacAB_rpiB"/>
    <property type="match status" value="1"/>
</dbReference>
<dbReference type="GO" id="GO:0019316">
    <property type="term" value="P:D-allose catabolic process"/>
    <property type="evidence" value="ECO:0007669"/>
    <property type="project" value="TreeGrafter"/>
</dbReference>
<evidence type="ECO:0000313" key="6">
    <source>
        <dbReference type="Proteomes" id="UP001144372"/>
    </source>
</evidence>
<feature type="binding site" evidence="4">
    <location>
        <position position="99"/>
    </location>
    <ligand>
        <name>D-ribulose 5-phosphate</name>
        <dbReference type="ChEBI" id="CHEBI:58121"/>
    </ligand>
</feature>
<dbReference type="PIRSF" id="PIRSF005384">
    <property type="entry name" value="RpiB_LacA_B"/>
    <property type="match status" value="1"/>
</dbReference>
<dbReference type="AlphaFoldDB" id="A0A9W6D0P4"/>
<feature type="binding site" evidence="4">
    <location>
        <begin position="66"/>
        <end position="70"/>
    </location>
    <ligand>
        <name>D-ribulose 5-phosphate</name>
        <dbReference type="ChEBI" id="CHEBI:58121"/>
    </ligand>
</feature>
<feature type="binding site" evidence="4">
    <location>
        <position position="109"/>
    </location>
    <ligand>
        <name>D-ribulose 5-phosphate</name>
        <dbReference type="ChEBI" id="CHEBI:58121"/>
    </ligand>
</feature>
<name>A0A9W6D0P4_9BACT</name>
<reference evidence="5" key="1">
    <citation type="submission" date="2022-12" db="EMBL/GenBank/DDBJ databases">
        <title>Reference genome sequencing for broad-spectrum identification of bacterial and archaeal isolates by mass spectrometry.</title>
        <authorList>
            <person name="Sekiguchi Y."/>
            <person name="Tourlousse D.M."/>
        </authorList>
    </citation>
    <scope>NUCLEOTIDE SEQUENCE</scope>
    <source>
        <strain evidence="5">ASRB1</strain>
    </source>
</reference>
<feature type="active site" description="Proton acceptor" evidence="3">
    <location>
        <position position="65"/>
    </location>
</feature>
<keyword evidence="6" id="KW-1185">Reference proteome</keyword>
<accession>A0A9W6D0P4</accession>
<dbReference type="InterPro" id="IPR003500">
    <property type="entry name" value="RpiB_LacA_LacB"/>
</dbReference>
<protein>
    <submittedName>
        <fullName evidence="5">Ribose-5-phosphate isomerase</fullName>
    </submittedName>
</protein>
<feature type="binding site" evidence="4">
    <location>
        <begin position="8"/>
        <end position="9"/>
    </location>
    <ligand>
        <name>D-ribulose 5-phosphate</name>
        <dbReference type="ChEBI" id="CHEBI:58121"/>
    </ligand>
</feature>
<dbReference type="GO" id="GO:0009052">
    <property type="term" value="P:pentose-phosphate shunt, non-oxidative branch"/>
    <property type="evidence" value="ECO:0007669"/>
    <property type="project" value="TreeGrafter"/>
</dbReference>
<evidence type="ECO:0000256" key="1">
    <source>
        <dbReference type="ARBA" id="ARBA00008754"/>
    </source>
</evidence>
<dbReference type="NCBIfam" id="TIGR01120">
    <property type="entry name" value="rpiB"/>
    <property type="match status" value="1"/>
</dbReference>
<feature type="binding site" evidence="4">
    <location>
        <position position="136"/>
    </location>
    <ligand>
        <name>D-ribulose 5-phosphate</name>
        <dbReference type="ChEBI" id="CHEBI:58121"/>
    </ligand>
</feature>
<sequence>MKIIVGCDHGGYELKEKVVPHLKKQNYEVEDIGTHSMESVDYPVYALRVAQAIAEGRADRGILICGSGIGMCMTANRVPGVRAIQISEPYAAKMSRRHNDSNILCLGGRFIGQDLAFEVVDSWLKEPFEGGRHQRRVDLIDSLVQGLNSKDR</sequence>
<dbReference type="PANTHER" id="PTHR30345">
    <property type="entry name" value="RIBOSE-5-PHOSPHATE ISOMERASE B"/>
    <property type="match status" value="1"/>
</dbReference>
<dbReference type="SUPFAM" id="SSF89623">
    <property type="entry name" value="Ribose/Galactose isomerase RpiB/AlsB"/>
    <property type="match status" value="1"/>
</dbReference>
<dbReference type="Proteomes" id="UP001144372">
    <property type="component" value="Unassembled WGS sequence"/>
</dbReference>
<dbReference type="Gene3D" id="3.40.1400.10">
    <property type="entry name" value="Sugar-phosphate isomerase, RpiB/LacA/LacB"/>
    <property type="match status" value="1"/>
</dbReference>
<organism evidence="5 6">
    <name type="scientific">Desulforhabdus amnigena</name>
    <dbReference type="NCBI Taxonomy" id="40218"/>
    <lineage>
        <taxon>Bacteria</taxon>
        <taxon>Pseudomonadati</taxon>
        <taxon>Thermodesulfobacteriota</taxon>
        <taxon>Syntrophobacteria</taxon>
        <taxon>Syntrophobacterales</taxon>
        <taxon>Syntrophobacteraceae</taxon>
        <taxon>Desulforhabdus</taxon>
    </lineage>
</organism>
<gene>
    <name evidence="5" type="ORF">DAMNIGENAA_05810</name>
</gene>